<evidence type="ECO:0000256" key="1">
    <source>
        <dbReference type="ARBA" id="ARBA00022801"/>
    </source>
</evidence>
<protein>
    <submittedName>
        <fullName evidence="3">Acetyl esterase/lipase</fullName>
    </submittedName>
</protein>
<dbReference type="AlphaFoldDB" id="A0A853CAJ4"/>
<dbReference type="PANTHER" id="PTHR48081:SF13">
    <property type="entry name" value="ALPHA_BETA HYDROLASE"/>
    <property type="match status" value="1"/>
</dbReference>
<evidence type="ECO:0000313" key="4">
    <source>
        <dbReference type="Proteomes" id="UP000541969"/>
    </source>
</evidence>
<evidence type="ECO:0000259" key="2">
    <source>
        <dbReference type="Pfam" id="PF20434"/>
    </source>
</evidence>
<dbReference type="Pfam" id="PF20434">
    <property type="entry name" value="BD-FAE"/>
    <property type="match status" value="1"/>
</dbReference>
<dbReference type="SUPFAM" id="SSF53474">
    <property type="entry name" value="alpha/beta-Hydrolases"/>
    <property type="match status" value="1"/>
</dbReference>
<dbReference type="Gene3D" id="3.40.50.1820">
    <property type="entry name" value="alpha/beta hydrolase"/>
    <property type="match status" value="1"/>
</dbReference>
<dbReference type="EMBL" id="JACBZT010000001">
    <property type="protein sequence ID" value="NYJ04046.1"/>
    <property type="molecule type" value="Genomic_DNA"/>
</dbReference>
<dbReference type="InterPro" id="IPR049492">
    <property type="entry name" value="BD-FAE-like_dom"/>
</dbReference>
<dbReference type="GO" id="GO:0016787">
    <property type="term" value="F:hydrolase activity"/>
    <property type="evidence" value="ECO:0007669"/>
    <property type="project" value="UniProtKB-KW"/>
</dbReference>
<dbReference type="Proteomes" id="UP000541969">
    <property type="component" value="Unassembled WGS sequence"/>
</dbReference>
<keyword evidence="1" id="KW-0378">Hydrolase</keyword>
<reference evidence="3 4" key="1">
    <citation type="submission" date="2020-07" db="EMBL/GenBank/DDBJ databases">
        <title>Sequencing the genomes of 1000 actinobacteria strains.</title>
        <authorList>
            <person name="Klenk H.-P."/>
        </authorList>
    </citation>
    <scope>NUCLEOTIDE SEQUENCE [LARGE SCALE GENOMIC DNA]</scope>
    <source>
        <strain evidence="3 4">DSM 104001</strain>
    </source>
</reference>
<dbReference type="RefSeq" id="WP_179714814.1">
    <property type="nucleotide sequence ID" value="NZ_JACBZT010000001.1"/>
</dbReference>
<dbReference type="InterPro" id="IPR029058">
    <property type="entry name" value="AB_hydrolase_fold"/>
</dbReference>
<name>A0A853CAJ4_9ACTN</name>
<comment type="caution">
    <text evidence="3">The sequence shown here is derived from an EMBL/GenBank/DDBJ whole genome shotgun (WGS) entry which is preliminary data.</text>
</comment>
<dbReference type="InterPro" id="IPR050300">
    <property type="entry name" value="GDXG_lipolytic_enzyme"/>
</dbReference>
<evidence type="ECO:0000313" key="3">
    <source>
        <dbReference type="EMBL" id="NYJ04046.1"/>
    </source>
</evidence>
<dbReference type="PANTHER" id="PTHR48081">
    <property type="entry name" value="AB HYDROLASE SUPERFAMILY PROTEIN C4A8.06C"/>
    <property type="match status" value="1"/>
</dbReference>
<sequence length="302" mass="31393">MSPRMLTGLDYAPADPPGSRGHTLDLYLPGGDGPWPVLIACGGSAFLDDGGSYYAAELAPWFTGAGFAVAGVCTRSSGQARFPAQVHDVKAAIRWLRAHAGDHGLDPARFAIMGDSSGGWTAAMAGLAGDELEGSVGETRGSSRVQAVVDLYGPTDFLLMDAQMLPGACASFNELMGLTDCHDDPGSPESRLMGFPIQSRPHEVGAANPCTHVSADAPPFLIAHGQLDALVPHGQSEQLFGALAAVGAEATFFSVPQIGHDKGIVSPALPEAAVRSTSSRGTERETRPTLEAIERFLRSALG</sequence>
<proteinExistence type="predicted"/>
<gene>
    <name evidence="3" type="ORF">GGQ55_000324</name>
</gene>
<organism evidence="3 4">
    <name type="scientific">Petropleomorpha daqingensis</name>
    <dbReference type="NCBI Taxonomy" id="2026353"/>
    <lineage>
        <taxon>Bacteria</taxon>
        <taxon>Bacillati</taxon>
        <taxon>Actinomycetota</taxon>
        <taxon>Actinomycetes</taxon>
        <taxon>Geodermatophilales</taxon>
        <taxon>Geodermatophilaceae</taxon>
        <taxon>Petropleomorpha</taxon>
    </lineage>
</organism>
<feature type="domain" description="BD-FAE-like" evidence="2">
    <location>
        <begin position="24"/>
        <end position="242"/>
    </location>
</feature>
<keyword evidence="4" id="KW-1185">Reference proteome</keyword>
<accession>A0A853CAJ4</accession>